<gene>
    <name evidence="1" type="primary">g073</name>
</gene>
<protein>
    <submittedName>
        <fullName evidence="1">Uncharacterized protein</fullName>
    </submittedName>
</protein>
<accession>A0A2C9CYF1</accession>
<evidence type="ECO:0000313" key="2">
    <source>
        <dbReference type="Proteomes" id="UP000241364"/>
    </source>
</evidence>
<dbReference type="EMBL" id="LT960552">
    <property type="protein sequence ID" value="SOK58881.1"/>
    <property type="molecule type" value="Genomic_DNA"/>
</dbReference>
<sequence>MEKTIYLFYYTSYEIVDHDHEYNSVYEDVHYNLGSFSDLQNGLEYYQSKYPDKEIKYQTVRLND</sequence>
<reference evidence="2" key="1">
    <citation type="submission" date="2017-10" db="EMBL/GenBank/DDBJ databases">
        <authorList>
            <person name="Skurnik M."/>
        </authorList>
    </citation>
    <scope>NUCLEOTIDE SEQUENCE [LARGE SCALE GENOMIC DNA]</scope>
    <source>
        <strain evidence="2">fHe-Yen9-03</strain>
    </source>
</reference>
<proteinExistence type="predicted"/>
<dbReference type="Proteomes" id="UP000241364">
    <property type="component" value="Chromosome i"/>
</dbReference>
<evidence type="ECO:0000313" key="1">
    <source>
        <dbReference type="EMBL" id="SOK58881.1"/>
    </source>
</evidence>
<organism evidence="1 2">
    <name type="scientific">Yersinia phage fHe-Yen9-03</name>
    <dbReference type="NCBI Taxonomy" id="2052743"/>
    <lineage>
        <taxon>Viruses</taxon>
        <taxon>Duplodnaviria</taxon>
        <taxon>Heunggongvirae</taxon>
        <taxon>Uroviricota</taxon>
        <taxon>Caudoviricetes</taxon>
        <taxon>Eneladusvirus</taxon>
        <taxon>Eneladusvirus Yen904</taxon>
    </lineage>
</organism>
<name>A0A2C9CYF1_9CAUD</name>